<dbReference type="RefSeq" id="WP_123608691.1">
    <property type="nucleotide sequence ID" value="NZ_RJVG01000003.1"/>
</dbReference>
<reference evidence="2 3" key="1">
    <citation type="submission" date="2018-11" db="EMBL/GenBank/DDBJ databases">
        <title>Genomic Encyclopedia of Type Strains, Phase IV (KMG-IV): sequencing the most valuable type-strain genomes for metagenomic binning, comparative biology and taxonomic classification.</title>
        <authorList>
            <person name="Goeker M."/>
        </authorList>
    </citation>
    <scope>NUCLEOTIDE SEQUENCE [LARGE SCALE GENOMIC DNA]</scope>
    <source>
        <strain evidence="2 3">DSM 26537</strain>
    </source>
</reference>
<dbReference type="Gene3D" id="3.40.50.2000">
    <property type="entry name" value="Glycogen Phosphorylase B"/>
    <property type="match status" value="2"/>
</dbReference>
<evidence type="ECO:0000259" key="1">
    <source>
        <dbReference type="Pfam" id="PF00534"/>
    </source>
</evidence>
<protein>
    <submittedName>
        <fullName evidence="2">Glycosyltransferase involved in cell wall biosynthesis</fullName>
    </submittedName>
</protein>
<dbReference type="OrthoDB" id="9790710at2"/>
<sequence>MKIAFVSNYLNHHQLFLCNHLMDKCEEFYFIATEPIPESRIKLGYDDMNSIYDYVIRIYENEDQKKYGHSIIKNYDVVIFGACPAKFINMRMRKNKLSFIYSERLLKKGLWRRYIPSTRRKIYERIIKYKDKNLYVLCASAYTSYDLSLCGFFNKCYKWGYFPELDKKDIKTLMENKNKDYNKLLCVGRLINGKCTKDAIFVAKRLMLNNVPFTMDIIGMGNYEKPLKLLVKLLGLTKKIRFLGSMPPEEVKKHMEAANIFIFTSNYKEGWGAVINEAMSCGCAIVASHAVGSVPYLIENKVNGFIYRSGNISELYYKVKHLIQDPDLQYEFGMKAYETMNHTWNADVAASRFLEFSGSLLVKKTKYYRNGPCSMAYIIEQDWFQ</sequence>
<keyword evidence="3" id="KW-1185">Reference proteome</keyword>
<feature type="domain" description="Glycosyl transferase family 1" evidence="1">
    <location>
        <begin position="175"/>
        <end position="338"/>
    </location>
</feature>
<proteinExistence type="predicted"/>
<dbReference type="SUPFAM" id="SSF53756">
    <property type="entry name" value="UDP-Glycosyltransferase/glycogen phosphorylase"/>
    <property type="match status" value="1"/>
</dbReference>
<dbReference type="PANTHER" id="PTHR12526">
    <property type="entry name" value="GLYCOSYLTRANSFERASE"/>
    <property type="match status" value="1"/>
</dbReference>
<comment type="caution">
    <text evidence="2">The sequence shown here is derived from an EMBL/GenBank/DDBJ whole genome shotgun (WGS) entry which is preliminary data.</text>
</comment>
<evidence type="ECO:0000313" key="3">
    <source>
        <dbReference type="Proteomes" id="UP000273083"/>
    </source>
</evidence>
<keyword evidence="2" id="KW-0808">Transferase</keyword>
<evidence type="ECO:0000313" key="2">
    <source>
        <dbReference type="EMBL" id="ROR29243.1"/>
    </source>
</evidence>
<dbReference type="AlphaFoldDB" id="A0A3N1XRE5"/>
<dbReference type="GO" id="GO:0016757">
    <property type="term" value="F:glycosyltransferase activity"/>
    <property type="evidence" value="ECO:0007669"/>
    <property type="project" value="InterPro"/>
</dbReference>
<dbReference type="Pfam" id="PF00534">
    <property type="entry name" value="Glycos_transf_1"/>
    <property type="match status" value="1"/>
</dbReference>
<organism evidence="2 3">
    <name type="scientific">Mobilisporobacter senegalensis</name>
    <dbReference type="NCBI Taxonomy" id="1329262"/>
    <lineage>
        <taxon>Bacteria</taxon>
        <taxon>Bacillati</taxon>
        <taxon>Bacillota</taxon>
        <taxon>Clostridia</taxon>
        <taxon>Lachnospirales</taxon>
        <taxon>Lachnospiraceae</taxon>
        <taxon>Mobilisporobacter</taxon>
    </lineage>
</organism>
<dbReference type="InterPro" id="IPR001296">
    <property type="entry name" value="Glyco_trans_1"/>
</dbReference>
<dbReference type="CDD" id="cd03801">
    <property type="entry name" value="GT4_PimA-like"/>
    <property type="match status" value="1"/>
</dbReference>
<dbReference type="PANTHER" id="PTHR12526:SF630">
    <property type="entry name" value="GLYCOSYLTRANSFERASE"/>
    <property type="match status" value="1"/>
</dbReference>
<name>A0A3N1XRE5_9FIRM</name>
<gene>
    <name evidence="2" type="ORF">EDD66_103179</name>
</gene>
<accession>A0A3N1XRE5</accession>
<dbReference type="Proteomes" id="UP000273083">
    <property type="component" value="Unassembled WGS sequence"/>
</dbReference>
<dbReference type="EMBL" id="RJVG01000003">
    <property type="protein sequence ID" value="ROR29243.1"/>
    <property type="molecule type" value="Genomic_DNA"/>
</dbReference>